<gene>
    <name evidence="4" type="ORF">L0U89_04375</name>
</gene>
<name>A0ABS9BQF9_9BACT</name>
<evidence type="ECO:0000256" key="2">
    <source>
        <dbReference type="ARBA" id="ARBA00022679"/>
    </source>
</evidence>
<sequence length="353" mass="40998">MSKILFLPKYPRMGASSRLRTYQFMPSWEGAGYSVKVSPFFNEQYLQERYKGEGLDTWNLLKCYFQRLWVLLGAWRYTHVWIEKELFPFAPAWAEWILAKVGKGYFVDYDDAVFHRYDQARRPWVRRIFSDKIDRVMRYAKVVFVGNSYLEQRAQHAGAKKIVRLPTVIDTKKYGPKTWSSEGTVRIGWIGSPSTLKYLNLIRPELEQICREYDAEVLLVNGKITWKFDGPMRLIPWTEEGEVVAIQEMDIGLMPLPDTPWEQGKCAYKLIQYMACGLPVIASPVGMNLDVVEEAVNGFLAKDGEAWLAALRTLVQDAALRKRMGENGFALVQKEYTLEGNFRRMREEIENSQ</sequence>
<evidence type="ECO:0000259" key="3">
    <source>
        <dbReference type="Pfam" id="PF00534"/>
    </source>
</evidence>
<organism evidence="4 5">
    <name type="scientific">Mariniradius sediminis</name>
    <dbReference type="NCBI Taxonomy" id="2909237"/>
    <lineage>
        <taxon>Bacteria</taxon>
        <taxon>Pseudomonadati</taxon>
        <taxon>Bacteroidota</taxon>
        <taxon>Cytophagia</taxon>
        <taxon>Cytophagales</taxon>
        <taxon>Cyclobacteriaceae</taxon>
        <taxon>Mariniradius</taxon>
    </lineage>
</organism>
<accession>A0ABS9BQF9</accession>
<dbReference type="Gene3D" id="3.40.50.2000">
    <property type="entry name" value="Glycogen Phosphorylase B"/>
    <property type="match status" value="1"/>
</dbReference>
<keyword evidence="5" id="KW-1185">Reference proteome</keyword>
<dbReference type="Pfam" id="PF00534">
    <property type="entry name" value="Glycos_transf_1"/>
    <property type="match status" value="1"/>
</dbReference>
<protein>
    <submittedName>
        <fullName evidence="4">Glycosyltransferase family 4 protein</fullName>
    </submittedName>
</protein>
<keyword evidence="1" id="KW-0328">Glycosyltransferase</keyword>
<dbReference type="PANTHER" id="PTHR12526:SF510">
    <property type="entry name" value="D-INOSITOL 3-PHOSPHATE GLYCOSYLTRANSFERASE"/>
    <property type="match status" value="1"/>
</dbReference>
<reference evidence="4 5" key="1">
    <citation type="submission" date="2022-01" db="EMBL/GenBank/DDBJ databases">
        <title>Mariniradius saccharolyticus sp. nov., isolated from sediment of a river.</title>
        <authorList>
            <person name="Liu H."/>
        </authorList>
    </citation>
    <scope>NUCLEOTIDE SEQUENCE [LARGE SCALE GENOMIC DNA]</scope>
    <source>
        <strain evidence="4 5">RY-2</strain>
    </source>
</reference>
<keyword evidence="2" id="KW-0808">Transferase</keyword>
<comment type="caution">
    <text evidence="4">The sequence shown here is derived from an EMBL/GenBank/DDBJ whole genome shotgun (WGS) entry which is preliminary data.</text>
</comment>
<dbReference type="CDD" id="cd03801">
    <property type="entry name" value="GT4_PimA-like"/>
    <property type="match status" value="1"/>
</dbReference>
<proteinExistence type="predicted"/>
<dbReference type="InterPro" id="IPR001296">
    <property type="entry name" value="Glyco_trans_1"/>
</dbReference>
<evidence type="ECO:0000256" key="1">
    <source>
        <dbReference type="ARBA" id="ARBA00022676"/>
    </source>
</evidence>
<dbReference type="PANTHER" id="PTHR12526">
    <property type="entry name" value="GLYCOSYLTRANSFERASE"/>
    <property type="match status" value="1"/>
</dbReference>
<dbReference type="Proteomes" id="UP001201449">
    <property type="component" value="Unassembled WGS sequence"/>
</dbReference>
<evidence type="ECO:0000313" key="5">
    <source>
        <dbReference type="Proteomes" id="UP001201449"/>
    </source>
</evidence>
<evidence type="ECO:0000313" key="4">
    <source>
        <dbReference type="EMBL" id="MCF1750298.1"/>
    </source>
</evidence>
<dbReference type="EMBL" id="JAKEVZ010000002">
    <property type="protein sequence ID" value="MCF1750298.1"/>
    <property type="molecule type" value="Genomic_DNA"/>
</dbReference>
<dbReference type="SUPFAM" id="SSF53756">
    <property type="entry name" value="UDP-Glycosyltransferase/glycogen phosphorylase"/>
    <property type="match status" value="1"/>
</dbReference>
<dbReference type="RefSeq" id="WP_234860406.1">
    <property type="nucleotide sequence ID" value="NZ_JAKEVZ010000002.1"/>
</dbReference>
<feature type="domain" description="Glycosyl transferase family 1" evidence="3">
    <location>
        <begin position="269"/>
        <end position="328"/>
    </location>
</feature>